<comment type="subcellular location">
    <subcellularLocation>
        <location evidence="1">Cell membrane</location>
        <topology evidence="1">Multi-pass membrane protein</topology>
    </subcellularLocation>
</comment>
<evidence type="ECO:0000256" key="6">
    <source>
        <dbReference type="SAM" id="Phobius"/>
    </source>
</evidence>
<dbReference type="PANTHER" id="PTHR32309">
    <property type="entry name" value="TYROSINE-PROTEIN KINASE"/>
    <property type="match status" value="1"/>
</dbReference>
<dbReference type="PANTHER" id="PTHR32309:SF13">
    <property type="entry name" value="FERRIC ENTEROBACTIN TRANSPORT PROTEIN FEPE"/>
    <property type="match status" value="1"/>
</dbReference>
<dbReference type="InterPro" id="IPR032807">
    <property type="entry name" value="GNVR"/>
</dbReference>
<dbReference type="GO" id="GO:0005886">
    <property type="term" value="C:plasma membrane"/>
    <property type="evidence" value="ECO:0007669"/>
    <property type="project" value="UniProtKB-SubCell"/>
</dbReference>
<name>A4SDR7_CHLPM</name>
<dbReference type="eggNOG" id="COG3206">
    <property type="taxonomic scope" value="Bacteria"/>
</dbReference>
<sequence length="343" mass="37794">MAESILPTQSRQPAMQDGYEDEISLLDLAITLAKYKKLIIGAPFAIAVLVSIYTLFQPNIYTADTRILPPQQQSNASAMLSQLGALGALGGGSLGIKNPNDTYVAMLESRPLQNSMIKRFKLQAVYEAETLADARKTLEGVTTVTTGKDGLITVSVDDQDPIRAATLANGYIDELQKLMQVFAVTDASQRRIFFEKQLHLAKEELADAEVSLKQLQQRTGVLQLAAQAGQLMGTGQAPDIALRYIRKVRDMKYAETLYEILAKQYEMAKLDESKESTVIQVLEKAVVPQDKSKPQRSKIVLIAALATGFLAILYAFIAEALNKAKEDEEQEAQIEALKANLRW</sequence>
<feature type="domain" description="Tyrosine-protein kinase G-rich" evidence="8">
    <location>
        <begin position="244"/>
        <end position="318"/>
    </location>
</feature>
<dbReference type="GO" id="GO:0004713">
    <property type="term" value="F:protein tyrosine kinase activity"/>
    <property type="evidence" value="ECO:0007669"/>
    <property type="project" value="TreeGrafter"/>
</dbReference>
<feature type="transmembrane region" description="Helical" evidence="6">
    <location>
        <begin position="299"/>
        <end position="317"/>
    </location>
</feature>
<reference evidence="9" key="1">
    <citation type="submission" date="2007-03" db="EMBL/GenBank/DDBJ databases">
        <title>Complete sequence of Prosthecochloris vibrioformis DSM 265.</title>
        <authorList>
            <consortium name="US DOE Joint Genome Institute"/>
            <person name="Copeland A."/>
            <person name="Lucas S."/>
            <person name="Lapidus A."/>
            <person name="Barry K."/>
            <person name="Detter J.C."/>
            <person name="Glavina del Rio T."/>
            <person name="Hammon N."/>
            <person name="Israni S."/>
            <person name="Pitluck S."/>
            <person name="Schmutz J."/>
            <person name="Larimer F."/>
            <person name="Land M."/>
            <person name="Hauser L."/>
            <person name="Mikhailova N."/>
            <person name="Li T."/>
            <person name="Overmann J."/>
            <person name="Schuster S.C."/>
            <person name="Bryant D.A."/>
            <person name="Richardson P."/>
        </authorList>
    </citation>
    <scope>NUCLEOTIDE SEQUENCE [LARGE SCALE GENOMIC DNA]</scope>
    <source>
        <strain evidence="9">DSM 265</strain>
    </source>
</reference>
<keyword evidence="5 6" id="KW-0472">Membrane</keyword>
<dbReference type="InterPro" id="IPR050445">
    <property type="entry name" value="Bact_polysacc_biosynth/exp"/>
</dbReference>
<keyword evidence="4 6" id="KW-1133">Transmembrane helix</keyword>
<dbReference type="AlphaFoldDB" id="A4SDR7"/>
<feature type="transmembrane region" description="Helical" evidence="6">
    <location>
        <begin position="38"/>
        <end position="56"/>
    </location>
</feature>
<evidence type="ECO:0000256" key="2">
    <source>
        <dbReference type="ARBA" id="ARBA00022475"/>
    </source>
</evidence>
<organism evidence="9">
    <name type="scientific">Chlorobium phaeovibrioides (strain DSM 265 / 1930)</name>
    <name type="common">Prosthecochloris vibrioformis (strain DSM 265)</name>
    <dbReference type="NCBI Taxonomy" id="290318"/>
    <lineage>
        <taxon>Bacteria</taxon>
        <taxon>Pseudomonadati</taxon>
        <taxon>Chlorobiota</taxon>
        <taxon>Chlorobiia</taxon>
        <taxon>Chlorobiales</taxon>
        <taxon>Chlorobiaceae</taxon>
        <taxon>Chlorobium/Pelodictyon group</taxon>
        <taxon>Chlorobium</taxon>
    </lineage>
</organism>
<dbReference type="Pfam" id="PF13807">
    <property type="entry name" value="GNVR"/>
    <property type="match status" value="1"/>
</dbReference>
<dbReference type="Pfam" id="PF02706">
    <property type="entry name" value="Wzz"/>
    <property type="match status" value="1"/>
</dbReference>
<dbReference type="STRING" id="290318.Cvib_0604"/>
<evidence type="ECO:0000256" key="1">
    <source>
        <dbReference type="ARBA" id="ARBA00004651"/>
    </source>
</evidence>
<dbReference type="KEGG" id="pvi:Cvib_0604"/>
<evidence type="ECO:0000256" key="4">
    <source>
        <dbReference type="ARBA" id="ARBA00022989"/>
    </source>
</evidence>
<evidence type="ECO:0000259" key="7">
    <source>
        <dbReference type="Pfam" id="PF02706"/>
    </source>
</evidence>
<evidence type="ECO:0000256" key="5">
    <source>
        <dbReference type="ARBA" id="ARBA00023136"/>
    </source>
</evidence>
<evidence type="ECO:0000313" key="9">
    <source>
        <dbReference type="EMBL" id="ABP36626.1"/>
    </source>
</evidence>
<keyword evidence="3 6" id="KW-0812">Transmembrane</keyword>
<keyword evidence="2" id="KW-1003">Cell membrane</keyword>
<evidence type="ECO:0000256" key="3">
    <source>
        <dbReference type="ARBA" id="ARBA00022692"/>
    </source>
</evidence>
<dbReference type="EMBL" id="CP000607">
    <property type="protein sequence ID" value="ABP36626.1"/>
    <property type="molecule type" value="Genomic_DNA"/>
</dbReference>
<proteinExistence type="predicted"/>
<protein>
    <submittedName>
        <fullName evidence="9">Lipopolysaccharide biosynthesis protein</fullName>
    </submittedName>
</protein>
<evidence type="ECO:0000259" key="8">
    <source>
        <dbReference type="Pfam" id="PF13807"/>
    </source>
</evidence>
<dbReference type="InterPro" id="IPR003856">
    <property type="entry name" value="LPS_length_determ_N"/>
</dbReference>
<dbReference type="OrthoDB" id="8884120at2"/>
<feature type="domain" description="Polysaccharide chain length determinant N-terminal" evidence="7">
    <location>
        <begin position="21"/>
        <end position="117"/>
    </location>
</feature>
<dbReference type="HOGENOM" id="CLU_051175_1_0_10"/>
<gene>
    <name evidence="9" type="ordered locus">Cvib_0604</name>
</gene>
<accession>A4SDR7</accession>